<dbReference type="RefSeq" id="WP_053794444.1">
    <property type="nucleotide sequence ID" value="NZ_CP040798.1"/>
</dbReference>
<name>A0A7H8V435_STRSA</name>
<dbReference type="AlphaFoldDB" id="A0A7H8V435"/>
<evidence type="ECO:0000256" key="1">
    <source>
        <dbReference type="SAM" id="Phobius"/>
    </source>
</evidence>
<evidence type="ECO:0000313" key="2">
    <source>
        <dbReference type="EMBL" id="QLB51089.1"/>
    </source>
</evidence>
<keyword evidence="1" id="KW-0472">Membrane</keyword>
<dbReference type="Proteomes" id="UP000509535">
    <property type="component" value="Chromosome"/>
</dbReference>
<proteinExistence type="predicted"/>
<keyword evidence="1" id="KW-0812">Transmembrane</keyword>
<keyword evidence="1" id="KW-1133">Transmembrane helix</keyword>
<feature type="transmembrane region" description="Helical" evidence="1">
    <location>
        <begin position="21"/>
        <end position="42"/>
    </location>
</feature>
<reference evidence="2 3" key="1">
    <citation type="submission" date="2019-06" db="EMBL/GenBank/DDBJ databases">
        <title>The organization of the Streptococcus sanguinis genomes.</title>
        <authorList>
            <person name="Wang H.Y."/>
            <person name="Chen Y.Y.M."/>
            <person name="Wu C.H."/>
        </authorList>
    </citation>
    <scope>NUCLEOTIDE SEQUENCE [LARGE SCALE GENOMIC DNA]</scope>
    <source>
        <strain evidence="2 3">CGMH058</strain>
    </source>
</reference>
<gene>
    <name evidence="2" type="ORF">FDP16_11885</name>
</gene>
<sequence>MNEKYGVPRDIYAKVKIIGLFMADIVFVGGSAVVALSIGTKIFPTSQWPQLLAFIILTPLMCLYLVLPTNGGKKNWQSMYLFFRRRRKHYTSINYQRSKEEEKH</sequence>
<dbReference type="EMBL" id="CP040798">
    <property type="protein sequence ID" value="QLB51089.1"/>
    <property type="molecule type" value="Genomic_DNA"/>
</dbReference>
<accession>A0A7H8V435</accession>
<evidence type="ECO:0000313" key="3">
    <source>
        <dbReference type="Proteomes" id="UP000509535"/>
    </source>
</evidence>
<feature type="transmembrane region" description="Helical" evidence="1">
    <location>
        <begin position="48"/>
        <end position="67"/>
    </location>
</feature>
<organism evidence="2 3">
    <name type="scientific">Streptococcus sanguinis</name>
    <dbReference type="NCBI Taxonomy" id="1305"/>
    <lineage>
        <taxon>Bacteria</taxon>
        <taxon>Bacillati</taxon>
        <taxon>Bacillota</taxon>
        <taxon>Bacilli</taxon>
        <taxon>Lactobacillales</taxon>
        <taxon>Streptococcaceae</taxon>
        <taxon>Streptococcus</taxon>
    </lineage>
</organism>
<protein>
    <recommendedName>
        <fullName evidence="4">PrgI family protein</fullName>
    </recommendedName>
</protein>
<evidence type="ECO:0008006" key="4">
    <source>
        <dbReference type="Google" id="ProtNLM"/>
    </source>
</evidence>